<evidence type="ECO:0000259" key="3">
    <source>
        <dbReference type="Pfam" id="PF01555"/>
    </source>
</evidence>
<dbReference type="PRINTS" id="PR00508">
    <property type="entry name" value="S21N4MTFRASE"/>
</dbReference>
<dbReference type="InterPro" id="IPR002941">
    <property type="entry name" value="DNA_methylase_N4/N6"/>
</dbReference>
<dbReference type="InterPro" id="IPR001091">
    <property type="entry name" value="RM_Methyltransferase"/>
</dbReference>
<dbReference type="GO" id="GO:0032259">
    <property type="term" value="P:methylation"/>
    <property type="evidence" value="ECO:0007669"/>
    <property type="project" value="UniProtKB-KW"/>
</dbReference>
<dbReference type="InterPro" id="IPR029063">
    <property type="entry name" value="SAM-dependent_MTases_sf"/>
</dbReference>
<accession>A0A6J5S1K9</accession>
<organism evidence="4">
    <name type="scientific">uncultured Caudovirales phage</name>
    <dbReference type="NCBI Taxonomy" id="2100421"/>
    <lineage>
        <taxon>Viruses</taxon>
        <taxon>Duplodnaviria</taxon>
        <taxon>Heunggongvirae</taxon>
        <taxon>Uroviricota</taxon>
        <taxon>Caudoviricetes</taxon>
        <taxon>Peduoviridae</taxon>
        <taxon>Maltschvirus</taxon>
        <taxon>Maltschvirus maltsch</taxon>
    </lineage>
</organism>
<keyword evidence="1 4" id="KW-0489">Methyltransferase</keyword>
<keyword evidence="2" id="KW-0808">Transferase</keyword>
<name>A0A6J5S1K9_9CAUD</name>
<proteinExistence type="predicted"/>
<dbReference type="Pfam" id="PF01555">
    <property type="entry name" value="N6_N4_Mtase"/>
    <property type="match status" value="1"/>
</dbReference>
<dbReference type="GO" id="GO:0003677">
    <property type="term" value="F:DNA binding"/>
    <property type="evidence" value="ECO:0007669"/>
    <property type="project" value="InterPro"/>
</dbReference>
<evidence type="ECO:0000313" key="4">
    <source>
        <dbReference type="EMBL" id="CAB4198794.1"/>
    </source>
</evidence>
<protein>
    <submittedName>
        <fullName evidence="4">COG0863 DNA modification methylase</fullName>
    </submittedName>
</protein>
<sequence length="246" mass="27765">MRIGLGTFLEGDCFERMAAIEDGSVDMVLCDLPYGTTQNKWDSVLPLERLWAEYWRVCKPDAAVVLTAAQPFTSQLVLSQLQRFKQELVWCKNVASDFLNANRRHMAKHESVLIFARGRPPYNPQLSPGKAYTAKRYGNDDTGDNYGQIAQRTDTVNDGHRKPTSVLHFDRQVGAHPTQKPVALFEYLIRTYTNQGGCVLDNTAGSGTTAEAAENAARRWVCIERDPDYYAKAVDRLLKHTHWDIA</sequence>
<gene>
    <name evidence="4" type="ORF">UFOVP1324_21</name>
</gene>
<dbReference type="EMBL" id="LR797273">
    <property type="protein sequence ID" value="CAB4198794.1"/>
    <property type="molecule type" value="Genomic_DNA"/>
</dbReference>
<dbReference type="Gene3D" id="3.40.50.150">
    <property type="entry name" value="Vaccinia Virus protein VP39"/>
    <property type="match status" value="1"/>
</dbReference>
<feature type="domain" description="DNA methylase N-4/N-6" evidence="3">
    <location>
        <begin position="25"/>
        <end position="233"/>
    </location>
</feature>
<reference evidence="4" key="1">
    <citation type="submission" date="2020-05" db="EMBL/GenBank/DDBJ databases">
        <authorList>
            <person name="Chiriac C."/>
            <person name="Salcher M."/>
            <person name="Ghai R."/>
            <person name="Kavagutti S V."/>
        </authorList>
    </citation>
    <scope>NUCLEOTIDE SEQUENCE</scope>
</reference>
<evidence type="ECO:0000256" key="2">
    <source>
        <dbReference type="ARBA" id="ARBA00022679"/>
    </source>
</evidence>
<dbReference type="SUPFAM" id="SSF53335">
    <property type="entry name" value="S-adenosyl-L-methionine-dependent methyltransferases"/>
    <property type="match status" value="1"/>
</dbReference>
<evidence type="ECO:0000256" key="1">
    <source>
        <dbReference type="ARBA" id="ARBA00022603"/>
    </source>
</evidence>
<dbReference type="GO" id="GO:0008170">
    <property type="term" value="F:N-methyltransferase activity"/>
    <property type="evidence" value="ECO:0007669"/>
    <property type="project" value="InterPro"/>
</dbReference>